<evidence type="ECO:0000313" key="1">
    <source>
        <dbReference type="EMBL" id="PBK62479.1"/>
    </source>
</evidence>
<keyword evidence="2" id="KW-1185">Reference proteome</keyword>
<dbReference type="EMBL" id="KZ293466">
    <property type="protein sequence ID" value="PBK62479.1"/>
    <property type="molecule type" value="Genomic_DNA"/>
</dbReference>
<proteinExistence type="predicted"/>
<gene>
    <name evidence="1" type="ORF">ARMSODRAFT_606164</name>
</gene>
<reference evidence="2" key="1">
    <citation type="journal article" date="2017" name="Nat. Ecol. Evol.">
        <title>Genome expansion and lineage-specific genetic innovations in the forest pathogenic fungi Armillaria.</title>
        <authorList>
            <person name="Sipos G."/>
            <person name="Prasanna A.N."/>
            <person name="Walter M.C."/>
            <person name="O'Connor E."/>
            <person name="Balint B."/>
            <person name="Krizsan K."/>
            <person name="Kiss B."/>
            <person name="Hess J."/>
            <person name="Varga T."/>
            <person name="Slot J."/>
            <person name="Riley R."/>
            <person name="Boka B."/>
            <person name="Rigling D."/>
            <person name="Barry K."/>
            <person name="Lee J."/>
            <person name="Mihaltcheva S."/>
            <person name="LaButti K."/>
            <person name="Lipzen A."/>
            <person name="Waldron R."/>
            <person name="Moloney N.M."/>
            <person name="Sperisen C."/>
            <person name="Kredics L."/>
            <person name="Vagvoelgyi C."/>
            <person name="Patrignani A."/>
            <person name="Fitzpatrick D."/>
            <person name="Nagy I."/>
            <person name="Doyle S."/>
            <person name="Anderson J.B."/>
            <person name="Grigoriev I.V."/>
            <person name="Gueldener U."/>
            <person name="Muensterkoetter M."/>
            <person name="Nagy L.G."/>
        </authorList>
    </citation>
    <scope>NUCLEOTIDE SEQUENCE [LARGE SCALE GENOMIC DNA]</scope>
    <source>
        <strain evidence="2">28-4</strain>
    </source>
</reference>
<sequence length="108" mass="12102">MCHLLLAGESILIPLYPSLCIFSAGYFLACENVKRIYICWLSIKDIAVETLSRDWVCCLCSLFLLSSLKAFSRSGHNTLGRHMTISCEVSYSVDSMMTVQASIDLARR</sequence>
<dbReference type="AlphaFoldDB" id="A0A2H3AUP2"/>
<dbReference type="Proteomes" id="UP000218334">
    <property type="component" value="Unassembled WGS sequence"/>
</dbReference>
<name>A0A2H3AUP2_9AGAR</name>
<evidence type="ECO:0000313" key="2">
    <source>
        <dbReference type="Proteomes" id="UP000218334"/>
    </source>
</evidence>
<accession>A0A2H3AUP2</accession>
<organism evidence="1 2">
    <name type="scientific">Armillaria solidipes</name>
    <dbReference type="NCBI Taxonomy" id="1076256"/>
    <lineage>
        <taxon>Eukaryota</taxon>
        <taxon>Fungi</taxon>
        <taxon>Dikarya</taxon>
        <taxon>Basidiomycota</taxon>
        <taxon>Agaricomycotina</taxon>
        <taxon>Agaricomycetes</taxon>
        <taxon>Agaricomycetidae</taxon>
        <taxon>Agaricales</taxon>
        <taxon>Marasmiineae</taxon>
        <taxon>Physalacriaceae</taxon>
        <taxon>Armillaria</taxon>
    </lineage>
</organism>
<protein>
    <submittedName>
        <fullName evidence="1">Uncharacterized protein</fullName>
    </submittedName>
</protein>